<evidence type="ECO:0000313" key="3">
    <source>
        <dbReference type="Proteomes" id="UP001295684"/>
    </source>
</evidence>
<sequence length="515" mass="59852">MYSKREKKYFQKIEDSLVSNSELVESSQTEIQDSNIGVFSILNKVDRYRNIFGIIKEQGTRNSQLSEENLQNLFSLMNQDKNLNRSWINMAKRFHMKKFSSNKKTPQRKDLNQEEKEIENCAGNLKSPKDIKIENCENSNEIDLRRMNERTSNMSTEEIIIDTKSEESKEKKEEISTNKETQIPPQKYESCNSSCENNHPSSEPEDKCTLKYSQYSECGSSDSKKKALSKELTSEQKAEILDKITNIKLGEKVSDCSDLFSSFYKMEITNLYLKPSQEIFKIMRKPTRKRGRKKDQKVQRPRNPRKIDKSSLMLKTDRRKRIKSSHKNVREEANSLSQTKSKCSETSKCLRKPKKLQRKCPSYLARPKSPTEVKKIQPSLEKMNPKNTIAFKEYLASNLEKLGLNLSELTIMLKESNYLKNACAHSSNKDAIDMFLSKLRSNSMHHKPEDLKLIIEFHTAFMGRDNLNSQDVYDFILSCPKPIIEKQYLILWLKCTFRMNCNEVGISPINAISSR</sequence>
<evidence type="ECO:0000256" key="1">
    <source>
        <dbReference type="SAM" id="MobiDB-lite"/>
    </source>
</evidence>
<gene>
    <name evidence="2" type="ORF">ECRASSUSDP1_LOCUS26796</name>
</gene>
<protein>
    <submittedName>
        <fullName evidence="2">Uncharacterized protein</fullName>
    </submittedName>
</protein>
<organism evidence="2 3">
    <name type="scientific">Euplotes crassus</name>
    <dbReference type="NCBI Taxonomy" id="5936"/>
    <lineage>
        <taxon>Eukaryota</taxon>
        <taxon>Sar</taxon>
        <taxon>Alveolata</taxon>
        <taxon>Ciliophora</taxon>
        <taxon>Intramacronucleata</taxon>
        <taxon>Spirotrichea</taxon>
        <taxon>Hypotrichia</taxon>
        <taxon>Euplotida</taxon>
        <taxon>Euplotidae</taxon>
        <taxon>Moneuplotes</taxon>
    </lineage>
</organism>
<dbReference type="Proteomes" id="UP001295684">
    <property type="component" value="Unassembled WGS sequence"/>
</dbReference>
<feature type="compositionally biased region" description="Basic residues" evidence="1">
    <location>
        <begin position="317"/>
        <end position="327"/>
    </location>
</feature>
<feature type="region of interest" description="Disordered" evidence="1">
    <location>
        <begin position="149"/>
        <end position="207"/>
    </location>
</feature>
<feature type="compositionally biased region" description="Basic residues" evidence="1">
    <location>
        <begin position="283"/>
        <end position="304"/>
    </location>
</feature>
<comment type="caution">
    <text evidence="2">The sequence shown here is derived from an EMBL/GenBank/DDBJ whole genome shotgun (WGS) entry which is preliminary data.</text>
</comment>
<name>A0AAD1Y5N6_EUPCR</name>
<feature type="compositionally biased region" description="Basic and acidic residues" evidence="1">
    <location>
        <begin position="161"/>
        <end position="177"/>
    </location>
</feature>
<feature type="compositionally biased region" description="Polar residues" evidence="1">
    <location>
        <begin position="189"/>
        <end position="201"/>
    </location>
</feature>
<feature type="compositionally biased region" description="Polar residues" evidence="1">
    <location>
        <begin position="334"/>
        <end position="347"/>
    </location>
</feature>
<reference evidence="2" key="1">
    <citation type="submission" date="2023-07" db="EMBL/GenBank/DDBJ databases">
        <authorList>
            <consortium name="AG Swart"/>
            <person name="Singh M."/>
            <person name="Singh A."/>
            <person name="Seah K."/>
            <person name="Emmerich C."/>
        </authorList>
    </citation>
    <scope>NUCLEOTIDE SEQUENCE</scope>
    <source>
        <strain evidence="2">DP1</strain>
    </source>
</reference>
<feature type="region of interest" description="Disordered" evidence="1">
    <location>
        <begin position="283"/>
        <end position="350"/>
    </location>
</feature>
<dbReference type="EMBL" id="CAMPGE010027631">
    <property type="protein sequence ID" value="CAI2385245.1"/>
    <property type="molecule type" value="Genomic_DNA"/>
</dbReference>
<accession>A0AAD1Y5N6</accession>
<evidence type="ECO:0000313" key="2">
    <source>
        <dbReference type="EMBL" id="CAI2385245.1"/>
    </source>
</evidence>
<keyword evidence="3" id="KW-1185">Reference proteome</keyword>
<dbReference type="AlphaFoldDB" id="A0AAD1Y5N6"/>
<proteinExistence type="predicted"/>